<reference evidence="4 5" key="1">
    <citation type="submission" date="2018-07" db="EMBL/GenBank/DDBJ databases">
        <authorList>
            <person name="Zhang Y."/>
            <person name="Wang L."/>
            <person name="Ma S."/>
        </authorList>
    </citation>
    <scope>NUCLEOTIDE SEQUENCE [LARGE SCALE GENOMIC DNA]</scope>
    <source>
        <strain evidence="4 5">4-2</strain>
    </source>
</reference>
<accession>A0A3M0MHT1</accession>
<dbReference type="Proteomes" id="UP000273516">
    <property type="component" value="Unassembled WGS sequence"/>
</dbReference>
<dbReference type="SUPFAM" id="SSF51905">
    <property type="entry name" value="FAD/NAD(P)-binding domain"/>
    <property type="match status" value="1"/>
</dbReference>
<dbReference type="PANTHER" id="PTHR13847">
    <property type="entry name" value="SARCOSINE DEHYDROGENASE-RELATED"/>
    <property type="match status" value="1"/>
</dbReference>
<keyword evidence="5" id="KW-1185">Reference proteome</keyword>
<gene>
    <name evidence="4" type="ORF">C9E81_00565</name>
</gene>
<dbReference type="PROSITE" id="PS51257">
    <property type="entry name" value="PROKAR_LIPOPROTEIN"/>
    <property type="match status" value="1"/>
</dbReference>
<dbReference type="AlphaFoldDB" id="A0A3M0MHT1"/>
<feature type="domain" description="FAD dependent oxidoreductase" evidence="3">
    <location>
        <begin position="19"/>
        <end position="412"/>
    </location>
</feature>
<dbReference type="Pfam" id="PF01266">
    <property type="entry name" value="DAO"/>
    <property type="match status" value="1"/>
</dbReference>
<dbReference type="GO" id="GO:0008718">
    <property type="term" value="F:D-amino-acid dehydrogenase activity"/>
    <property type="evidence" value="ECO:0007669"/>
    <property type="project" value="TreeGrafter"/>
</dbReference>
<dbReference type="Gene3D" id="3.50.50.60">
    <property type="entry name" value="FAD/NAD(P)-binding domain"/>
    <property type="match status" value="3"/>
</dbReference>
<comment type="caution">
    <text evidence="4">The sequence shown here is derived from an EMBL/GenBank/DDBJ whole genome shotgun (WGS) entry which is preliminary data.</text>
</comment>
<keyword evidence="2" id="KW-0560">Oxidoreductase</keyword>
<evidence type="ECO:0000256" key="2">
    <source>
        <dbReference type="ARBA" id="ARBA00023002"/>
    </source>
</evidence>
<protein>
    <submittedName>
        <fullName evidence="4">FAD-binding oxidoreductase</fullName>
    </submittedName>
</protein>
<dbReference type="PANTHER" id="PTHR13847:SF280">
    <property type="entry name" value="D-AMINO ACID DEHYDROGENASE"/>
    <property type="match status" value="1"/>
</dbReference>
<evidence type="ECO:0000313" key="5">
    <source>
        <dbReference type="Proteomes" id="UP000273516"/>
    </source>
</evidence>
<evidence type="ECO:0000256" key="1">
    <source>
        <dbReference type="ARBA" id="ARBA00009410"/>
    </source>
</evidence>
<dbReference type="GO" id="GO:0055130">
    <property type="term" value="P:D-alanine catabolic process"/>
    <property type="evidence" value="ECO:0007669"/>
    <property type="project" value="TreeGrafter"/>
</dbReference>
<proteinExistence type="inferred from homology"/>
<sequence>MRPAADSVEGGATLPQEVDLVVIGGGIVGCSAALWAAEQGHRVALLEKGRIAGEQSSRNWGWVRRMGRARAEYPLGIESLRIWEGLSARVRRDTGFRRTGIIYTAATDREMAWLDAVERDAEGFGLAVRRLTGAQVAAHFPEAALTAAGALLTEDDGRAEPAHATAALALAAREAGAAILTGCAARSLETHAGRISGVVTERGRIGCAAVILAGGAWSRLFAGNFGLDLPQLRIRSSVLRTGPVANGPRFAIGNGEFGLRPRLDGGYTIARRGRAAVQVTPDAFRLLRLFLPGLRRNSSEITLTLDRSAWNGFFIPRRWNADAITPFERCRVLDPEPQHRQMRKAMQSVRRAFPVFDNARIAESWGGIIDVTPDAVPIIDRVRDWPGLVVATGFSGHGFGIGPAAGQLAAELATGAPPLVDPAPFRLSRFPAGVPQSGSDTASATV</sequence>
<name>A0A3M0MHT1_9RHOB</name>
<evidence type="ECO:0000259" key="3">
    <source>
        <dbReference type="Pfam" id="PF01266"/>
    </source>
</evidence>
<evidence type="ECO:0000313" key="4">
    <source>
        <dbReference type="EMBL" id="RMC37286.1"/>
    </source>
</evidence>
<comment type="similarity">
    <text evidence="1">Belongs to the DadA oxidoreductase family.</text>
</comment>
<organism evidence="4 5">
    <name type="scientific">Paracoccus alkanivorans</name>
    <dbReference type="NCBI Taxonomy" id="2116655"/>
    <lineage>
        <taxon>Bacteria</taxon>
        <taxon>Pseudomonadati</taxon>
        <taxon>Pseudomonadota</taxon>
        <taxon>Alphaproteobacteria</taxon>
        <taxon>Rhodobacterales</taxon>
        <taxon>Paracoccaceae</taxon>
        <taxon>Paracoccus</taxon>
    </lineage>
</organism>
<dbReference type="GO" id="GO:0005886">
    <property type="term" value="C:plasma membrane"/>
    <property type="evidence" value="ECO:0007669"/>
    <property type="project" value="TreeGrafter"/>
</dbReference>
<dbReference type="OrthoDB" id="9787190at2"/>
<dbReference type="InterPro" id="IPR036188">
    <property type="entry name" value="FAD/NAD-bd_sf"/>
</dbReference>
<dbReference type="GO" id="GO:0005737">
    <property type="term" value="C:cytoplasm"/>
    <property type="evidence" value="ECO:0007669"/>
    <property type="project" value="TreeGrafter"/>
</dbReference>
<dbReference type="RefSeq" id="WP_122110380.1">
    <property type="nucleotide sequence ID" value="NZ_QOKZ01000001.1"/>
</dbReference>
<dbReference type="InterPro" id="IPR006076">
    <property type="entry name" value="FAD-dep_OxRdtase"/>
</dbReference>
<dbReference type="EMBL" id="QOKZ01000001">
    <property type="protein sequence ID" value="RMC37286.1"/>
    <property type="molecule type" value="Genomic_DNA"/>
</dbReference>
<dbReference type="Gene3D" id="3.30.9.10">
    <property type="entry name" value="D-Amino Acid Oxidase, subunit A, domain 2"/>
    <property type="match status" value="1"/>
</dbReference>